<dbReference type="AlphaFoldDB" id="K0EUD0"/>
<evidence type="ECO:0000313" key="1">
    <source>
        <dbReference type="EMBL" id="AFU01132.1"/>
    </source>
</evidence>
<gene>
    <name evidence="1" type="ORF">O3I_015855</name>
</gene>
<dbReference type="KEGG" id="nbr:O3I_015855"/>
<proteinExistence type="predicted"/>
<protein>
    <submittedName>
        <fullName evidence="1">Transcription repressor</fullName>
    </submittedName>
</protein>
<evidence type="ECO:0000313" key="2">
    <source>
        <dbReference type="Proteomes" id="UP000006304"/>
    </source>
</evidence>
<accession>K0EUD0</accession>
<reference evidence="1 2" key="1">
    <citation type="journal article" date="2012" name="J. Bacteriol.">
        <title>Complete genome sequence of Nocardia brasiliensis HUJEG-1.</title>
        <authorList>
            <person name="Vera-Cabrera L."/>
            <person name="Ortiz-Lopez R."/>
            <person name="Elizondo-Gonzalez R."/>
            <person name="Perez-Maya A.A."/>
            <person name="Ocampo-Candiani J."/>
        </authorList>
    </citation>
    <scope>NUCLEOTIDE SEQUENCE [LARGE SCALE GENOMIC DNA]</scope>
    <source>
        <strain evidence="2">ATCC 700358</strain>
    </source>
</reference>
<dbReference type="HOGENOM" id="CLU_2634531_0_0_11"/>
<organism evidence="1 2">
    <name type="scientific">Nocardia brasiliensis (strain ATCC 700358 / HUJEG-1)</name>
    <dbReference type="NCBI Taxonomy" id="1133849"/>
    <lineage>
        <taxon>Bacteria</taxon>
        <taxon>Bacillati</taxon>
        <taxon>Actinomycetota</taxon>
        <taxon>Actinomycetes</taxon>
        <taxon>Mycobacteriales</taxon>
        <taxon>Nocardiaceae</taxon>
        <taxon>Nocardia</taxon>
    </lineage>
</organism>
<name>K0EUD0_NOCB7</name>
<dbReference type="EMBL" id="CP003876">
    <property type="protein sequence ID" value="AFU01132.1"/>
    <property type="molecule type" value="Genomic_DNA"/>
</dbReference>
<dbReference type="Proteomes" id="UP000006304">
    <property type="component" value="Chromosome"/>
</dbReference>
<sequence length="77" mass="8597">MTRPCRCAHEAARQGVLESIDESRCLLTTFPDTPQYLAYNIALLPMPYTLLEPAEVAQHLREMAERAATATAHLTEP</sequence>
<keyword evidence="2" id="KW-1185">Reference proteome</keyword>